<dbReference type="SUPFAM" id="SSF52540">
    <property type="entry name" value="P-loop containing nucleoside triphosphate hydrolases"/>
    <property type="match status" value="1"/>
</dbReference>
<dbReference type="CDD" id="cd00009">
    <property type="entry name" value="AAA"/>
    <property type="match status" value="1"/>
</dbReference>
<keyword evidence="1" id="KW-0547">Nucleotide-binding</keyword>
<dbReference type="InterPro" id="IPR002078">
    <property type="entry name" value="Sigma_54_int"/>
</dbReference>
<evidence type="ECO:0000256" key="1">
    <source>
        <dbReference type="ARBA" id="ARBA00022741"/>
    </source>
</evidence>
<dbReference type="Gene3D" id="1.10.10.60">
    <property type="entry name" value="Homeodomain-like"/>
    <property type="match status" value="1"/>
</dbReference>
<evidence type="ECO:0000313" key="9">
    <source>
        <dbReference type="EMBL" id="MDY0873021.1"/>
    </source>
</evidence>
<dbReference type="RefSeq" id="WP_320501490.1">
    <property type="nucleotide sequence ID" value="NZ_JAXCLX010000002.1"/>
</dbReference>
<protein>
    <submittedName>
        <fullName evidence="9">Sigma 54-interacting transcriptional regulator</fullName>
    </submittedName>
</protein>
<dbReference type="Pfam" id="PF25601">
    <property type="entry name" value="AAA_lid_14"/>
    <property type="match status" value="1"/>
</dbReference>
<dbReference type="Proteomes" id="UP001271769">
    <property type="component" value="Unassembled WGS sequence"/>
</dbReference>
<dbReference type="PROSITE" id="PS00688">
    <property type="entry name" value="SIGMA54_INTERACT_3"/>
    <property type="match status" value="1"/>
</dbReference>
<name>A0ABU5E0A8_9PROT</name>
<evidence type="ECO:0000313" key="10">
    <source>
        <dbReference type="Proteomes" id="UP001271769"/>
    </source>
</evidence>
<keyword evidence="4" id="KW-0805">Transcription regulation</keyword>
<dbReference type="InterPro" id="IPR025944">
    <property type="entry name" value="Sigma_54_int_dom_CS"/>
</dbReference>
<keyword evidence="2" id="KW-0067">ATP-binding</keyword>
<dbReference type="PRINTS" id="PR01590">
    <property type="entry name" value="HTHFIS"/>
</dbReference>
<proteinExistence type="predicted"/>
<dbReference type="Gene3D" id="1.10.8.60">
    <property type="match status" value="1"/>
</dbReference>
<evidence type="ECO:0000256" key="7">
    <source>
        <dbReference type="ARBA" id="ARBA00023163"/>
    </source>
</evidence>
<dbReference type="SUPFAM" id="SSF46689">
    <property type="entry name" value="Homeodomain-like"/>
    <property type="match status" value="1"/>
</dbReference>
<feature type="domain" description="Sigma-54 factor interaction" evidence="8">
    <location>
        <begin position="15"/>
        <end position="245"/>
    </location>
</feature>
<accession>A0ABU5E0A8</accession>
<keyword evidence="5" id="KW-0238">DNA-binding</keyword>
<gene>
    <name evidence="9" type="ORF">SMD31_13850</name>
</gene>
<dbReference type="SMART" id="SM00382">
    <property type="entry name" value="AAA"/>
    <property type="match status" value="1"/>
</dbReference>
<dbReference type="PANTHER" id="PTHR32071:SF38">
    <property type="entry name" value="PSP OPERON TRANSCRIPTIONAL ACTIVATOR"/>
    <property type="match status" value="1"/>
</dbReference>
<dbReference type="InterPro" id="IPR058031">
    <property type="entry name" value="AAA_lid_NorR"/>
</dbReference>
<evidence type="ECO:0000256" key="4">
    <source>
        <dbReference type="ARBA" id="ARBA00023015"/>
    </source>
</evidence>
<dbReference type="PANTHER" id="PTHR32071">
    <property type="entry name" value="TRANSCRIPTIONAL REGULATORY PROTEIN"/>
    <property type="match status" value="1"/>
</dbReference>
<dbReference type="InterPro" id="IPR003593">
    <property type="entry name" value="AAA+_ATPase"/>
</dbReference>
<dbReference type="EMBL" id="JAXCLX010000002">
    <property type="protein sequence ID" value="MDY0873021.1"/>
    <property type="molecule type" value="Genomic_DNA"/>
</dbReference>
<dbReference type="InterPro" id="IPR025943">
    <property type="entry name" value="Sigma_54_int_dom_ATP-bd_2"/>
</dbReference>
<evidence type="ECO:0000256" key="2">
    <source>
        <dbReference type="ARBA" id="ARBA00022840"/>
    </source>
</evidence>
<dbReference type="InterPro" id="IPR009057">
    <property type="entry name" value="Homeodomain-like_sf"/>
</dbReference>
<evidence type="ECO:0000256" key="6">
    <source>
        <dbReference type="ARBA" id="ARBA00023159"/>
    </source>
</evidence>
<dbReference type="PROSITE" id="PS00676">
    <property type="entry name" value="SIGMA54_INTERACT_2"/>
    <property type="match status" value="1"/>
</dbReference>
<reference evidence="9 10" key="1">
    <citation type="journal article" date="2013" name="Antonie Van Leeuwenhoek">
        <title>Dongia rigui sp. nov., isolated from freshwater of a large wetland in Korea.</title>
        <authorList>
            <person name="Baik K.S."/>
            <person name="Hwang Y.M."/>
            <person name="Choi J.S."/>
            <person name="Kwon J."/>
            <person name="Seong C.N."/>
        </authorList>
    </citation>
    <scope>NUCLEOTIDE SEQUENCE [LARGE SCALE GENOMIC DNA]</scope>
    <source>
        <strain evidence="9 10">04SU4-P</strain>
    </source>
</reference>
<evidence type="ECO:0000259" key="8">
    <source>
        <dbReference type="PROSITE" id="PS50045"/>
    </source>
</evidence>
<keyword evidence="7" id="KW-0804">Transcription</keyword>
<dbReference type="PROSITE" id="PS50045">
    <property type="entry name" value="SIGMA54_INTERACT_4"/>
    <property type="match status" value="1"/>
</dbReference>
<evidence type="ECO:0000256" key="3">
    <source>
        <dbReference type="ARBA" id="ARBA00023012"/>
    </source>
</evidence>
<keyword evidence="6" id="KW-0010">Activator</keyword>
<organism evidence="9 10">
    <name type="scientific">Dongia rigui</name>
    <dbReference type="NCBI Taxonomy" id="940149"/>
    <lineage>
        <taxon>Bacteria</taxon>
        <taxon>Pseudomonadati</taxon>
        <taxon>Pseudomonadota</taxon>
        <taxon>Alphaproteobacteria</taxon>
        <taxon>Rhodospirillales</taxon>
        <taxon>Dongiaceae</taxon>
        <taxon>Dongia</taxon>
    </lineage>
</organism>
<dbReference type="Gene3D" id="3.40.50.300">
    <property type="entry name" value="P-loop containing nucleotide triphosphate hydrolases"/>
    <property type="match status" value="1"/>
</dbReference>
<comment type="caution">
    <text evidence="9">The sequence shown here is derived from an EMBL/GenBank/DDBJ whole genome shotgun (WGS) entry which is preliminary data.</text>
</comment>
<keyword evidence="3" id="KW-0902">Two-component regulatory system</keyword>
<evidence type="ECO:0000256" key="5">
    <source>
        <dbReference type="ARBA" id="ARBA00023125"/>
    </source>
</evidence>
<dbReference type="InterPro" id="IPR027417">
    <property type="entry name" value="P-loop_NTPase"/>
</dbReference>
<dbReference type="Pfam" id="PF02954">
    <property type="entry name" value="HTH_8"/>
    <property type="match status" value="1"/>
</dbReference>
<dbReference type="InterPro" id="IPR002197">
    <property type="entry name" value="HTH_Fis"/>
</dbReference>
<dbReference type="Pfam" id="PF00158">
    <property type="entry name" value="Sigma54_activat"/>
    <property type="match status" value="1"/>
</dbReference>
<keyword evidence="10" id="KW-1185">Reference proteome</keyword>
<sequence length="331" mass="36554">MEIITNPDAAGTTPLLGSDPTFLEALEHVSRLAQLDRPALVIGERGTGKELMAERLHYLSPRWDGPFAKVNCAALTETLLESELFGHEAGAFTGARQRRRGRFERADGGTLFLDEIATASSRLQEQILRVIEYGEFERVGGEQTLKVNVRVVGATNVDLPECVAAGRFRADLLDRLSFDVVTLPPLRARPTDILELSDAFGIRMAKTLGHPLFPGFTSACRQMLLGHGWPGNVRELRNVIERAVYRAGPSETPIDMIQIDPFESPWRPGNPAKIDAPSMPPSDDFSASVARFEKDLLKRALAANNGSQTNAAQQLKLSYHQLRRLLKKYGL</sequence>